<dbReference type="SUPFAM" id="SSF159941">
    <property type="entry name" value="MM3350-like"/>
    <property type="match status" value="1"/>
</dbReference>
<dbReference type="HOGENOM" id="CLU_587940_0_0_1"/>
<dbReference type="Proteomes" id="UP000016924">
    <property type="component" value="Unassembled WGS sequence"/>
</dbReference>
<feature type="region of interest" description="Disordered" evidence="1">
    <location>
        <begin position="112"/>
        <end position="147"/>
    </location>
</feature>
<sequence length="465" mass="52965">MALSMTLKPQRKKWRLGPTYAIHSAFKKKKNATRIASLRVLALQATIPTYRSPQNLANLQSLPLDTLQSVPPRKLQSLPLDRLRSILSTAPEASNADAKSAKKRSYEQDLDLEAEWNESPPKSSKKANRERHGGYEAREGMSGEMTKKTAKVKGMEMGRKGREVVQERLEERPEEMIERVPKRLVPLPFPELRYCDSSCTKSTLTMSTTPRKPFFYALFPCTDLPDQTPVPSNASTTPRYPRPDPPRPPNYLFHITLDGTSDPQITRQLSIPSTYTFRQLTAALRIAFGHLFTSRLGTRIKFLVRNIHDDPPYGRPYETFRFYLRRGECGGCDNGTHSADEDDDRDAGCRRVAEVVRFDPSHVMECMDRESGWRFFVEYVGRADGPGYNTPWPFCVGGMGCSALGEDAAHWQRIKDAHQAELPSREQTRLKALYSWPPYGLGGAYPHRWNPDEVNRLFQQSMRPE</sequence>
<dbReference type="AlphaFoldDB" id="R7YT84"/>
<feature type="region of interest" description="Disordered" evidence="1">
    <location>
        <begin position="226"/>
        <end position="247"/>
    </location>
</feature>
<reference evidence="3" key="1">
    <citation type="submission" date="2012-06" db="EMBL/GenBank/DDBJ databases">
        <title>The genome sequence of Coniosporium apollinis CBS 100218.</title>
        <authorList>
            <consortium name="The Broad Institute Genome Sequencing Platform"/>
            <person name="Cuomo C."/>
            <person name="Gorbushina A."/>
            <person name="Noack S."/>
            <person name="Walker B."/>
            <person name="Young S.K."/>
            <person name="Zeng Q."/>
            <person name="Gargeya S."/>
            <person name="Fitzgerald M."/>
            <person name="Haas B."/>
            <person name="Abouelleil A."/>
            <person name="Alvarado L."/>
            <person name="Arachchi H.M."/>
            <person name="Berlin A.M."/>
            <person name="Chapman S.B."/>
            <person name="Goldberg J."/>
            <person name="Griggs A."/>
            <person name="Gujja S."/>
            <person name="Hansen M."/>
            <person name="Howarth C."/>
            <person name="Imamovic A."/>
            <person name="Larimer J."/>
            <person name="McCowan C."/>
            <person name="Montmayeur A."/>
            <person name="Murphy C."/>
            <person name="Neiman D."/>
            <person name="Pearson M."/>
            <person name="Priest M."/>
            <person name="Roberts A."/>
            <person name="Saif S."/>
            <person name="Shea T."/>
            <person name="Sisk P."/>
            <person name="Sykes S."/>
            <person name="Wortman J."/>
            <person name="Nusbaum C."/>
            <person name="Birren B."/>
        </authorList>
    </citation>
    <scope>NUCLEOTIDE SEQUENCE [LARGE SCALE GENOMIC DNA]</scope>
    <source>
        <strain evidence="3">CBS 100218</strain>
    </source>
</reference>
<evidence type="ECO:0000256" key="1">
    <source>
        <dbReference type="SAM" id="MobiDB-lite"/>
    </source>
</evidence>
<evidence type="ECO:0000313" key="2">
    <source>
        <dbReference type="EMBL" id="EON65122.1"/>
    </source>
</evidence>
<keyword evidence="3" id="KW-1185">Reference proteome</keyword>
<feature type="compositionally biased region" description="Basic and acidic residues" evidence="1">
    <location>
        <begin position="130"/>
        <end position="147"/>
    </location>
</feature>
<dbReference type="Gene3D" id="3.10.290.30">
    <property type="entry name" value="MM3350-like"/>
    <property type="match status" value="1"/>
</dbReference>
<gene>
    <name evidence="2" type="ORF">W97_04359</name>
</gene>
<dbReference type="RefSeq" id="XP_007780439.1">
    <property type="nucleotide sequence ID" value="XM_007782249.1"/>
</dbReference>
<dbReference type="EMBL" id="JH767572">
    <property type="protein sequence ID" value="EON65122.1"/>
    <property type="molecule type" value="Genomic_DNA"/>
</dbReference>
<proteinExistence type="predicted"/>
<organism evidence="2 3">
    <name type="scientific">Coniosporium apollinis (strain CBS 100218)</name>
    <name type="common">Rock-inhabiting black yeast</name>
    <dbReference type="NCBI Taxonomy" id="1168221"/>
    <lineage>
        <taxon>Eukaryota</taxon>
        <taxon>Fungi</taxon>
        <taxon>Dikarya</taxon>
        <taxon>Ascomycota</taxon>
        <taxon>Pezizomycotina</taxon>
        <taxon>Dothideomycetes</taxon>
        <taxon>Dothideomycetes incertae sedis</taxon>
        <taxon>Coniosporium</taxon>
    </lineage>
</organism>
<protein>
    <submittedName>
        <fullName evidence="2">Uncharacterized protein</fullName>
    </submittedName>
</protein>
<accession>R7YT84</accession>
<dbReference type="InterPro" id="IPR024047">
    <property type="entry name" value="MM3350-like_sf"/>
</dbReference>
<dbReference type="GeneID" id="19901670"/>
<name>R7YT84_CONA1</name>
<evidence type="ECO:0000313" key="3">
    <source>
        <dbReference type="Proteomes" id="UP000016924"/>
    </source>
</evidence>
<dbReference type="OrthoDB" id="245563at2759"/>